<gene>
    <name evidence="6" type="ORF">NADFUDRAFT_46425</name>
</gene>
<dbReference type="EMBL" id="KV454409">
    <property type="protein sequence ID" value="ODQ65805.1"/>
    <property type="molecule type" value="Genomic_DNA"/>
</dbReference>
<evidence type="ECO:0000256" key="2">
    <source>
        <dbReference type="ARBA" id="ARBA00010186"/>
    </source>
</evidence>
<comment type="subcellular location">
    <subcellularLocation>
        <location evidence="1">Nucleus envelope</location>
    </subcellularLocation>
    <subcellularLocation>
        <location evidence="4">Nucleus</location>
        <location evidence="4">Nuclear pore complex</location>
    </subcellularLocation>
</comment>
<organism evidence="6 7">
    <name type="scientific">Nadsonia fulvescens var. elongata DSM 6958</name>
    <dbReference type="NCBI Taxonomy" id="857566"/>
    <lineage>
        <taxon>Eukaryota</taxon>
        <taxon>Fungi</taxon>
        <taxon>Dikarya</taxon>
        <taxon>Ascomycota</taxon>
        <taxon>Saccharomycotina</taxon>
        <taxon>Dipodascomycetes</taxon>
        <taxon>Dipodascales</taxon>
        <taxon>Dipodascales incertae sedis</taxon>
        <taxon>Nadsonia</taxon>
    </lineage>
</organism>
<evidence type="ECO:0000256" key="1">
    <source>
        <dbReference type="ARBA" id="ARBA00004259"/>
    </source>
</evidence>
<dbReference type="Proteomes" id="UP000095009">
    <property type="component" value="Unassembled WGS sequence"/>
</dbReference>
<keyword evidence="4" id="KW-0811">Translocation</keyword>
<evidence type="ECO:0000256" key="3">
    <source>
        <dbReference type="ARBA" id="ARBA00023242"/>
    </source>
</evidence>
<keyword evidence="3 4" id="KW-0539">Nucleus</keyword>
<evidence type="ECO:0000256" key="5">
    <source>
        <dbReference type="SAM" id="MobiDB-lite"/>
    </source>
</evidence>
<keyword evidence="4" id="KW-0509">mRNA transport</keyword>
<accession>A0A1E3PK61</accession>
<keyword evidence="4" id="KW-0906">Nuclear pore complex</keyword>
<comment type="similarity">
    <text evidence="2 4">Belongs to the nucleoporin interacting component (NIC) family.</text>
</comment>
<dbReference type="InterPro" id="IPR007231">
    <property type="entry name" value="Nucleoporin_int_Nup93/Nic96"/>
</dbReference>
<dbReference type="AlphaFoldDB" id="A0A1E3PK61"/>
<dbReference type="PANTHER" id="PTHR11225">
    <property type="entry name" value="NUCLEAR PORE COMPLEX PROTEIN NUP93 NUCLEOPORIN NUP93 DEAD EYE PROTEIN"/>
    <property type="match status" value="1"/>
</dbReference>
<protein>
    <recommendedName>
        <fullName evidence="4">Nuclear pore protein</fullName>
    </recommendedName>
</protein>
<evidence type="ECO:0000313" key="6">
    <source>
        <dbReference type="EMBL" id="ODQ65805.1"/>
    </source>
</evidence>
<reference evidence="6 7" key="1">
    <citation type="journal article" date="2016" name="Proc. Natl. Acad. Sci. U.S.A.">
        <title>Comparative genomics of biotechnologically important yeasts.</title>
        <authorList>
            <person name="Riley R."/>
            <person name="Haridas S."/>
            <person name="Wolfe K.H."/>
            <person name="Lopes M.R."/>
            <person name="Hittinger C.T."/>
            <person name="Goeker M."/>
            <person name="Salamov A.A."/>
            <person name="Wisecaver J.H."/>
            <person name="Long T.M."/>
            <person name="Calvey C.H."/>
            <person name="Aerts A.L."/>
            <person name="Barry K.W."/>
            <person name="Choi C."/>
            <person name="Clum A."/>
            <person name="Coughlan A.Y."/>
            <person name="Deshpande S."/>
            <person name="Douglass A.P."/>
            <person name="Hanson S.J."/>
            <person name="Klenk H.-P."/>
            <person name="LaButti K.M."/>
            <person name="Lapidus A."/>
            <person name="Lindquist E.A."/>
            <person name="Lipzen A.M."/>
            <person name="Meier-Kolthoff J.P."/>
            <person name="Ohm R.A."/>
            <person name="Otillar R.P."/>
            <person name="Pangilinan J.L."/>
            <person name="Peng Y."/>
            <person name="Rokas A."/>
            <person name="Rosa C.A."/>
            <person name="Scheuner C."/>
            <person name="Sibirny A.A."/>
            <person name="Slot J.C."/>
            <person name="Stielow J.B."/>
            <person name="Sun H."/>
            <person name="Kurtzman C.P."/>
            <person name="Blackwell M."/>
            <person name="Grigoriev I.V."/>
            <person name="Jeffries T.W."/>
        </authorList>
    </citation>
    <scope>NUCLEOTIDE SEQUENCE [LARGE SCALE GENOMIC DNA]</scope>
    <source>
        <strain evidence="6 7">DSM 6958</strain>
    </source>
</reference>
<keyword evidence="4" id="KW-0653">Protein transport</keyword>
<keyword evidence="4" id="KW-0472">Membrane</keyword>
<name>A0A1E3PK61_9ASCO</name>
<dbReference type="GO" id="GO:0005643">
    <property type="term" value="C:nuclear pore"/>
    <property type="evidence" value="ECO:0007669"/>
    <property type="project" value="UniProtKB-SubCell"/>
</dbReference>
<dbReference type="STRING" id="857566.A0A1E3PK61"/>
<dbReference type="Pfam" id="PF04097">
    <property type="entry name" value="Nic96"/>
    <property type="match status" value="1"/>
</dbReference>
<dbReference type="PANTHER" id="PTHR11225:SF4">
    <property type="entry name" value="NUCLEAR PORE COMPLEX PROTEIN NUP93"/>
    <property type="match status" value="1"/>
</dbReference>
<dbReference type="GO" id="GO:0006606">
    <property type="term" value="P:protein import into nucleus"/>
    <property type="evidence" value="ECO:0007669"/>
    <property type="project" value="TreeGrafter"/>
</dbReference>
<keyword evidence="7" id="KW-1185">Reference proteome</keyword>
<keyword evidence="4" id="KW-0813">Transport</keyword>
<dbReference type="GO" id="GO:0017056">
    <property type="term" value="F:structural constituent of nuclear pore"/>
    <property type="evidence" value="ECO:0007669"/>
    <property type="project" value="InterPro"/>
</dbReference>
<feature type="region of interest" description="Disordered" evidence="5">
    <location>
        <begin position="1"/>
        <end position="24"/>
    </location>
</feature>
<dbReference type="OrthoDB" id="1918363at2759"/>
<evidence type="ECO:0000313" key="7">
    <source>
        <dbReference type="Proteomes" id="UP000095009"/>
    </source>
</evidence>
<feature type="compositionally biased region" description="Polar residues" evidence="5">
    <location>
        <begin position="9"/>
        <end position="23"/>
    </location>
</feature>
<sequence>MATAGPLLTASQVSTESKNSPGDSTLLPPAAALLSELIESSRNLPNSLIDLGAIQLGLNEVKKRASTLRSKYSDSNDTRAHYLLAGSGINAEDISLELQSIEVSQSLEPVTVSFDSNIDTYLRTKKEENILTSIEESISSSAREFDIFLAQNVSLDWKQRKDQICQHFGLISGRQVLKEKNAHQEPAHRSKTHVTSKVWGKSSLGRSVLGPLNGDCEFSDVEIPASATSSSSAQQQSAGFSLPRAKRFASVVTELNDQRAAKRPFPISISFSKVTESFGIDSRTQQLHDSWKILTSITGETSNKPVRERKFASIYSKIESQDPDAIAVSEMITKGSRAFLERQFSSLIENEISKRPKEAQLGGVPSVYNKIRAYVNLKYLRAGQWTKPNLEIVNDIPIWAVLYYMLRSGNAKEALDFTNQAELAFQRVDRSFPVYLKAYVNAPDGRLPRNLLERIHAEFNQSVRFFDEASDPYKYALYKIIGRSDLSRRTIPEILHTAEDWLWAQLILSRESDREIEPLHERYTLADIQRIVLQYGTKHFNPTGNNSGFYFQILLLCGLFEWAVHYLYSYSPIDAVHFAIALSYYGLLRVVPNIENVENDLLVFNSKESPELNFAKMIGYYTRDFRRSDPKEVVDYIILIGINCDLENGVGQKQLQLCHDTLKELVLETREFRVLLGDVRADGSRTIGAIEHRMKLAKLNDSKDFLHTITEQAAIRAGEDGRTADAVLLYHLSEEYDTVVTIINKTLGETLCITGLGSQVSSLPDGIPIQISASADPAQLASNMLTMYSTNPSIISQVSQKNRDTCNVLLKIAKAMDAYARRDWYGCLKDIESTNIIPTDPKSEIGAIRRKAQQFIILHESIARNVPSLLIMTMQCCANLTQQLSDSEYVDLSRSHKTQDLRLKARNCMIYSGMIQYRMSKEVYSQLTSLEIALS</sequence>
<evidence type="ECO:0000256" key="4">
    <source>
        <dbReference type="RuleBase" id="RU364035"/>
    </source>
</evidence>
<dbReference type="GO" id="GO:0016973">
    <property type="term" value="P:poly(A)+ mRNA export from nucleus"/>
    <property type="evidence" value="ECO:0007669"/>
    <property type="project" value="TreeGrafter"/>
</dbReference>
<proteinExistence type="inferred from homology"/>